<dbReference type="Gramene" id="PGSC0003DMT400087399">
    <property type="protein sequence ID" value="PGSC0003DMT400087399"/>
    <property type="gene ID" value="PGSC0003DMG400036970"/>
</dbReference>
<dbReference type="EnsemblPlants" id="PGSC0003DMT400087399">
    <property type="protein sequence ID" value="PGSC0003DMT400087399"/>
    <property type="gene ID" value="PGSC0003DMG400036970"/>
</dbReference>
<dbReference type="PaxDb" id="4113-PGSC0003DMT400087399"/>
<dbReference type="InParanoid" id="M1DDS1"/>
<evidence type="ECO:0000313" key="3">
    <source>
        <dbReference type="Proteomes" id="UP000011115"/>
    </source>
</evidence>
<proteinExistence type="predicted"/>
<dbReference type="HOGENOM" id="CLU_1356759_0_0_1"/>
<sequence length="202" mass="22436">MAKGNGSKLAETNQGVERDFNITALVTQVNNLATKISEVEDQCKSQGRAFKTQLAQEQFGESPTHYEDRRLNPQENEGPVEIGGVSDYTATRRVDWRTRLMSPNGRELDGYIWPKVPGASFSSSQPVRITQTYVDELAMRVTTCEIRQGEASEVTTLKAEVAELRKDVDYLKSIDFNSLIDTVDDEDAQETSEIPPATTGEA</sequence>
<dbReference type="Proteomes" id="UP000011115">
    <property type="component" value="Unassembled WGS sequence"/>
</dbReference>
<evidence type="ECO:0000313" key="2">
    <source>
        <dbReference type="EnsemblPlants" id="PGSC0003DMT400087399"/>
    </source>
</evidence>
<feature type="region of interest" description="Disordered" evidence="1">
    <location>
        <begin position="182"/>
        <end position="202"/>
    </location>
</feature>
<dbReference type="AlphaFoldDB" id="M1DDS1"/>
<accession>M1DDS1</accession>
<feature type="region of interest" description="Disordered" evidence="1">
    <location>
        <begin position="55"/>
        <end position="83"/>
    </location>
</feature>
<reference evidence="3" key="1">
    <citation type="journal article" date="2011" name="Nature">
        <title>Genome sequence and analysis of the tuber crop potato.</title>
        <authorList>
            <consortium name="The Potato Genome Sequencing Consortium"/>
        </authorList>
    </citation>
    <scope>NUCLEOTIDE SEQUENCE [LARGE SCALE GENOMIC DNA]</scope>
    <source>
        <strain evidence="3">cv. DM1-3 516 R44</strain>
    </source>
</reference>
<evidence type="ECO:0000256" key="1">
    <source>
        <dbReference type="SAM" id="MobiDB-lite"/>
    </source>
</evidence>
<reference evidence="2" key="2">
    <citation type="submission" date="2015-06" db="UniProtKB">
        <authorList>
            <consortium name="EnsemblPlants"/>
        </authorList>
    </citation>
    <scope>IDENTIFICATION</scope>
    <source>
        <strain evidence="2">DM1-3 516 R44</strain>
    </source>
</reference>
<keyword evidence="3" id="KW-1185">Reference proteome</keyword>
<organism evidence="2 3">
    <name type="scientific">Solanum tuberosum</name>
    <name type="common">Potato</name>
    <dbReference type="NCBI Taxonomy" id="4113"/>
    <lineage>
        <taxon>Eukaryota</taxon>
        <taxon>Viridiplantae</taxon>
        <taxon>Streptophyta</taxon>
        <taxon>Embryophyta</taxon>
        <taxon>Tracheophyta</taxon>
        <taxon>Spermatophyta</taxon>
        <taxon>Magnoliopsida</taxon>
        <taxon>eudicotyledons</taxon>
        <taxon>Gunneridae</taxon>
        <taxon>Pentapetalae</taxon>
        <taxon>asterids</taxon>
        <taxon>lamiids</taxon>
        <taxon>Solanales</taxon>
        <taxon>Solanaceae</taxon>
        <taxon>Solanoideae</taxon>
        <taxon>Solaneae</taxon>
        <taxon>Solanum</taxon>
    </lineage>
</organism>
<name>M1DDS1_SOLTU</name>
<protein>
    <submittedName>
        <fullName evidence="2">Polyprotein protein</fullName>
    </submittedName>
</protein>